<dbReference type="Proteomes" id="UP000243515">
    <property type="component" value="Unassembled WGS sequence"/>
</dbReference>
<gene>
    <name evidence="3" type="ORF">Egran_04438</name>
</gene>
<evidence type="ECO:0000259" key="2">
    <source>
        <dbReference type="Pfam" id="PF24764"/>
    </source>
</evidence>
<dbReference type="EMBL" id="NPHW01004547">
    <property type="protein sequence ID" value="OXV07798.1"/>
    <property type="molecule type" value="Genomic_DNA"/>
</dbReference>
<organism evidence="3 4">
    <name type="scientific">Elaphomyces granulatus</name>
    <dbReference type="NCBI Taxonomy" id="519963"/>
    <lineage>
        <taxon>Eukaryota</taxon>
        <taxon>Fungi</taxon>
        <taxon>Dikarya</taxon>
        <taxon>Ascomycota</taxon>
        <taxon>Pezizomycotina</taxon>
        <taxon>Eurotiomycetes</taxon>
        <taxon>Eurotiomycetidae</taxon>
        <taxon>Eurotiales</taxon>
        <taxon>Elaphomycetaceae</taxon>
        <taxon>Elaphomyces</taxon>
    </lineage>
</organism>
<evidence type="ECO:0000313" key="3">
    <source>
        <dbReference type="EMBL" id="OXV07798.1"/>
    </source>
</evidence>
<dbReference type="InterPro" id="IPR036397">
    <property type="entry name" value="RNaseH_sf"/>
</dbReference>
<dbReference type="AlphaFoldDB" id="A0A232LUU0"/>
<evidence type="ECO:0000313" key="4">
    <source>
        <dbReference type="Proteomes" id="UP000243515"/>
    </source>
</evidence>
<evidence type="ECO:0000259" key="1">
    <source>
        <dbReference type="Pfam" id="PF14420"/>
    </source>
</evidence>
<comment type="caution">
    <text evidence="3">The sequence shown here is derived from an EMBL/GenBank/DDBJ whole genome shotgun (WGS) entry which is preliminary data.</text>
</comment>
<feature type="domain" description="Integrase core" evidence="2">
    <location>
        <begin position="188"/>
        <end position="331"/>
    </location>
</feature>
<name>A0A232LUU0_9EURO</name>
<dbReference type="SUPFAM" id="SSF53098">
    <property type="entry name" value="Ribonuclease H-like"/>
    <property type="match status" value="1"/>
</dbReference>
<dbReference type="InterPro" id="IPR025676">
    <property type="entry name" value="Clr5_dom"/>
</dbReference>
<dbReference type="InterPro" id="IPR058913">
    <property type="entry name" value="Integrase_dom_put"/>
</dbReference>
<reference evidence="3 4" key="1">
    <citation type="journal article" date="2015" name="Environ. Microbiol.">
        <title>Metagenome sequence of Elaphomyces granulatus from sporocarp tissue reveals Ascomycota ectomycorrhizal fingerprints of genome expansion and a Proteobacteria-rich microbiome.</title>
        <authorList>
            <person name="Quandt C.A."/>
            <person name="Kohler A."/>
            <person name="Hesse C.N."/>
            <person name="Sharpton T.J."/>
            <person name="Martin F."/>
            <person name="Spatafora J.W."/>
        </authorList>
    </citation>
    <scope>NUCLEOTIDE SEQUENCE [LARGE SCALE GENOMIC DNA]</scope>
    <source>
        <strain evidence="3 4">OSC145934</strain>
    </source>
</reference>
<dbReference type="InterPro" id="IPR012337">
    <property type="entry name" value="RNaseH-like_sf"/>
</dbReference>
<dbReference type="Pfam" id="PF24764">
    <property type="entry name" value="rva_4"/>
    <property type="match status" value="1"/>
</dbReference>
<keyword evidence="4" id="KW-1185">Reference proteome</keyword>
<accession>A0A232LUU0</accession>
<protein>
    <submittedName>
        <fullName evidence="3">Uncharacterized protein</fullName>
    </submittedName>
</protein>
<dbReference type="OrthoDB" id="5392716at2759"/>
<dbReference type="Pfam" id="PF14420">
    <property type="entry name" value="Clr5"/>
    <property type="match status" value="1"/>
</dbReference>
<sequence>MPRSEIDLDPYKQEIIRLYRDKTSTEEISKFLKRAHDVKVSQRTLKRRLREWQISQRIPIPDNPQLRARMSTLFYEHCANDKEILHILQKEGVAISQYGVETLRQRIGLRRRVSRFDREEADEQLYEIVQKELDKGTIGGFGRGFLYNYFRNQMHCIARDRLFSVVKKLDPEGVYRRANDLQRHRLEYIVPGPNYLWSIDGHCKLDFFGIEIYAAIDAYSRYITWIYIGFSAHTAISVLAQFLTTLKLEDIHPQRVRSDRGVETAMLAAAHHAFMKKHISDISFNDCYWFGTSTANQRIESWWGQLTSGMLYRWREYFWRLNSDHLFEADNLAVRKL</sequence>
<feature type="domain" description="Clr5" evidence="1">
    <location>
        <begin position="5"/>
        <end position="54"/>
    </location>
</feature>
<dbReference type="GO" id="GO:0003676">
    <property type="term" value="F:nucleic acid binding"/>
    <property type="evidence" value="ECO:0007669"/>
    <property type="project" value="InterPro"/>
</dbReference>
<proteinExistence type="predicted"/>
<dbReference type="PANTHER" id="PTHR46791:SF5">
    <property type="entry name" value="CLR5 DOMAIN-CONTAINING PROTEIN-RELATED"/>
    <property type="match status" value="1"/>
</dbReference>
<dbReference type="PANTHER" id="PTHR46791">
    <property type="entry name" value="EXPRESSED PROTEIN"/>
    <property type="match status" value="1"/>
</dbReference>
<dbReference type="Gene3D" id="3.30.420.10">
    <property type="entry name" value="Ribonuclease H-like superfamily/Ribonuclease H"/>
    <property type="match status" value="1"/>
</dbReference>